<dbReference type="EMBL" id="BGZK01001064">
    <property type="protein sequence ID" value="GBP70133.1"/>
    <property type="molecule type" value="Genomic_DNA"/>
</dbReference>
<accession>A0A4C1Y436</accession>
<evidence type="ECO:0000313" key="2">
    <source>
        <dbReference type="Proteomes" id="UP000299102"/>
    </source>
</evidence>
<proteinExistence type="predicted"/>
<dbReference type="Proteomes" id="UP000299102">
    <property type="component" value="Unassembled WGS sequence"/>
</dbReference>
<name>A0A4C1Y436_EUMVA</name>
<dbReference type="AlphaFoldDB" id="A0A4C1Y436"/>
<sequence length="80" mass="8965">MHRRVRISNAMHCCVCGPSSRAVCAHPYLALDRGAVAFKPASYTILSLRRRAINKYSLIPITIPSPSAYWDFIPFGRSND</sequence>
<protein>
    <submittedName>
        <fullName evidence="1">Uncharacterized protein</fullName>
    </submittedName>
</protein>
<gene>
    <name evidence="1" type="ORF">EVAR_55453_1</name>
</gene>
<comment type="caution">
    <text evidence="1">The sequence shown here is derived from an EMBL/GenBank/DDBJ whole genome shotgun (WGS) entry which is preliminary data.</text>
</comment>
<evidence type="ECO:0000313" key="1">
    <source>
        <dbReference type="EMBL" id="GBP70133.1"/>
    </source>
</evidence>
<reference evidence="1 2" key="1">
    <citation type="journal article" date="2019" name="Commun. Biol.">
        <title>The bagworm genome reveals a unique fibroin gene that provides high tensile strength.</title>
        <authorList>
            <person name="Kono N."/>
            <person name="Nakamura H."/>
            <person name="Ohtoshi R."/>
            <person name="Tomita M."/>
            <person name="Numata K."/>
            <person name="Arakawa K."/>
        </authorList>
    </citation>
    <scope>NUCLEOTIDE SEQUENCE [LARGE SCALE GENOMIC DNA]</scope>
</reference>
<organism evidence="1 2">
    <name type="scientific">Eumeta variegata</name>
    <name type="common">Bagworm moth</name>
    <name type="synonym">Eumeta japonica</name>
    <dbReference type="NCBI Taxonomy" id="151549"/>
    <lineage>
        <taxon>Eukaryota</taxon>
        <taxon>Metazoa</taxon>
        <taxon>Ecdysozoa</taxon>
        <taxon>Arthropoda</taxon>
        <taxon>Hexapoda</taxon>
        <taxon>Insecta</taxon>
        <taxon>Pterygota</taxon>
        <taxon>Neoptera</taxon>
        <taxon>Endopterygota</taxon>
        <taxon>Lepidoptera</taxon>
        <taxon>Glossata</taxon>
        <taxon>Ditrysia</taxon>
        <taxon>Tineoidea</taxon>
        <taxon>Psychidae</taxon>
        <taxon>Oiketicinae</taxon>
        <taxon>Eumeta</taxon>
    </lineage>
</organism>
<keyword evidence="2" id="KW-1185">Reference proteome</keyword>